<dbReference type="GO" id="GO:0006285">
    <property type="term" value="P:base-excision repair, AP site formation"/>
    <property type="evidence" value="ECO:0007669"/>
    <property type="project" value="TreeGrafter"/>
</dbReference>
<dbReference type="SUPFAM" id="SSF48150">
    <property type="entry name" value="DNA-glycosylase"/>
    <property type="match status" value="1"/>
</dbReference>
<evidence type="ECO:0000259" key="5">
    <source>
        <dbReference type="SMART" id="SM00478"/>
    </source>
</evidence>
<keyword evidence="4" id="KW-0234">DNA repair</keyword>
<protein>
    <recommendedName>
        <fullName evidence="2">DNA-3-methyladenine glycosylase II</fullName>
        <ecNumber evidence="2">3.2.2.21</ecNumber>
    </recommendedName>
</protein>
<sequence>MGQQISTKAQATVWRRVRENLGVVSAATVLGAGEERLRGLGLSGRKVSYITDFARRVRDGSFDIDAVSAMEDGDAVAALSSLKGVGVWTAEMILLFCLQRPDVFSYGDLAIHRGICMVYRHREVGPERFERYRRRFSPYGSVASLYLWAVAGGEVPGLSDPAVSAAVKSGRAERGAS</sequence>
<dbReference type="PANTHER" id="PTHR43003">
    <property type="entry name" value="DNA-3-METHYLADENINE GLYCOSYLASE"/>
    <property type="match status" value="1"/>
</dbReference>
<name>A0AAV5B674_9ACTN</name>
<dbReference type="RefSeq" id="WP_265590966.1">
    <property type="nucleotide sequence ID" value="NZ_BQKC01000001.1"/>
</dbReference>
<dbReference type="InterPro" id="IPR051912">
    <property type="entry name" value="Alkylbase_DNA_Glycosylase/TA"/>
</dbReference>
<evidence type="ECO:0000256" key="2">
    <source>
        <dbReference type="ARBA" id="ARBA00012000"/>
    </source>
</evidence>
<dbReference type="Pfam" id="PF00730">
    <property type="entry name" value="HhH-GPD"/>
    <property type="match status" value="1"/>
</dbReference>
<evidence type="ECO:0000256" key="3">
    <source>
        <dbReference type="ARBA" id="ARBA00022763"/>
    </source>
</evidence>
<comment type="catalytic activity">
    <reaction evidence="1">
        <text>Hydrolysis of alkylated DNA, releasing 3-methyladenine, 3-methylguanine, 7-methylguanine and 7-methyladenine.</text>
        <dbReference type="EC" id="3.2.2.21"/>
    </reaction>
</comment>
<dbReference type="CDD" id="cd00056">
    <property type="entry name" value="ENDO3c"/>
    <property type="match status" value="1"/>
</dbReference>
<evidence type="ECO:0000256" key="4">
    <source>
        <dbReference type="ARBA" id="ARBA00023204"/>
    </source>
</evidence>
<dbReference type="Gene3D" id="1.10.340.30">
    <property type="entry name" value="Hypothetical protein, domain 2"/>
    <property type="match status" value="1"/>
</dbReference>
<keyword evidence="7" id="KW-1185">Reference proteome</keyword>
<reference evidence="6" key="1">
    <citation type="journal article" date="2022" name="Int. J. Syst. Evol. Microbiol.">
        <title>Granulimonas faecalis gen. nov., sp. nov., and Leptogranulimonas caecicola gen. nov., sp. nov., novel lactate-producing Atopobiaceae bacteria isolated from mouse intestines, and an emended description of the family Atopobiaceae.</title>
        <authorList>
            <person name="Morinaga K."/>
            <person name="Kusada H."/>
            <person name="Sakamoto S."/>
            <person name="Murakami T."/>
            <person name="Toyoda A."/>
            <person name="Mori H."/>
            <person name="Meng X.Y."/>
            <person name="Takashino M."/>
            <person name="Murotomi K."/>
            <person name="Tamaki H."/>
        </authorList>
    </citation>
    <scope>NUCLEOTIDE SEQUENCE</scope>
    <source>
        <strain evidence="6">OPF53</strain>
    </source>
</reference>
<dbReference type="GO" id="GO:0005737">
    <property type="term" value="C:cytoplasm"/>
    <property type="evidence" value="ECO:0007669"/>
    <property type="project" value="TreeGrafter"/>
</dbReference>
<dbReference type="GO" id="GO:0032993">
    <property type="term" value="C:protein-DNA complex"/>
    <property type="evidence" value="ECO:0007669"/>
    <property type="project" value="TreeGrafter"/>
</dbReference>
<dbReference type="PANTHER" id="PTHR43003:SF5">
    <property type="entry name" value="DNA-3-METHYLADENINE GLYCOSYLASE"/>
    <property type="match status" value="1"/>
</dbReference>
<comment type="caution">
    <text evidence="6">The sequence shown here is derived from an EMBL/GenBank/DDBJ whole genome shotgun (WGS) entry which is preliminary data.</text>
</comment>
<accession>A0AAV5B674</accession>
<dbReference type="EC" id="3.2.2.21" evidence="2"/>
<evidence type="ECO:0000256" key="1">
    <source>
        <dbReference type="ARBA" id="ARBA00000086"/>
    </source>
</evidence>
<dbReference type="GO" id="GO:0006307">
    <property type="term" value="P:DNA alkylation repair"/>
    <property type="evidence" value="ECO:0007669"/>
    <property type="project" value="TreeGrafter"/>
</dbReference>
<dbReference type="GO" id="GO:0032131">
    <property type="term" value="F:alkylated DNA binding"/>
    <property type="evidence" value="ECO:0007669"/>
    <property type="project" value="TreeGrafter"/>
</dbReference>
<keyword evidence="3" id="KW-0227">DNA damage</keyword>
<dbReference type="GO" id="GO:0043916">
    <property type="term" value="F:DNA-7-methylguanine glycosylase activity"/>
    <property type="evidence" value="ECO:0007669"/>
    <property type="project" value="TreeGrafter"/>
</dbReference>
<dbReference type="Proteomes" id="UP001055025">
    <property type="component" value="Unassembled WGS sequence"/>
</dbReference>
<organism evidence="6 7">
    <name type="scientific">Granulimonas faecalis</name>
    <dbReference type="NCBI Taxonomy" id="2894155"/>
    <lineage>
        <taxon>Bacteria</taxon>
        <taxon>Bacillati</taxon>
        <taxon>Actinomycetota</taxon>
        <taxon>Coriobacteriia</taxon>
        <taxon>Coriobacteriales</taxon>
        <taxon>Kribbibacteriaceae</taxon>
        <taxon>Granulimonas</taxon>
    </lineage>
</organism>
<dbReference type="GO" id="GO:0008725">
    <property type="term" value="F:DNA-3-methyladenine glycosylase activity"/>
    <property type="evidence" value="ECO:0007669"/>
    <property type="project" value="TreeGrafter"/>
</dbReference>
<dbReference type="SMART" id="SM00478">
    <property type="entry name" value="ENDO3c"/>
    <property type="match status" value="1"/>
</dbReference>
<evidence type="ECO:0000313" key="6">
    <source>
        <dbReference type="EMBL" id="GJM55921.1"/>
    </source>
</evidence>
<dbReference type="InterPro" id="IPR011257">
    <property type="entry name" value="DNA_glycosylase"/>
</dbReference>
<evidence type="ECO:0000313" key="7">
    <source>
        <dbReference type="Proteomes" id="UP001055025"/>
    </source>
</evidence>
<dbReference type="InterPro" id="IPR003265">
    <property type="entry name" value="HhH-GPD_domain"/>
</dbReference>
<gene>
    <name evidence="6" type="ORF">ATOP_15760</name>
</gene>
<dbReference type="AlphaFoldDB" id="A0AAV5B674"/>
<proteinExistence type="predicted"/>
<feature type="domain" description="HhH-GPD" evidence="5">
    <location>
        <begin position="1"/>
        <end position="152"/>
    </location>
</feature>
<dbReference type="EMBL" id="BQKC01000001">
    <property type="protein sequence ID" value="GJM55921.1"/>
    <property type="molecule type" value="Genomic_DNA"/>
</dbReference>